<dbReference type="Proteomes" id="UP000190961">
    <property type="component" value="Unassembled WGS sequence"/>
</dbReference>
<dbReference type="RefSeq" id="WP_245840461.1">
    <property type="nucleotide sequence ID" value="NZ_FUZU01000001.1"/>
</dbReference>
<dbReference type="InterPro" id="IPR008979">
    <property type="entry name" value="Galactose-bd-like_sf"/>
</dbReference>
<evidence type="ECO:0000256" key="6">
    <source>
        <dbReference type="ARBA" id="ARBA00023180"/>
    </source>
</evidence>
<dbReference type="InterPro" id="IPR010720">
    <property type="entry name" value="Alpha-L-AF_C"/>
</dbReference>
<feature type="domain" description="Alpha-L-arabinofuranosidase C-terminal" evidence="8">
    <location>
        <begin position="463"/>
        <end position="651"/>
    </location>
</feature>
<dbReference type="SUPFAM" id="SSF51445">
    <property type="entry name" value="(Trans)glycosidases"/>
    <property type="match status" value="1"/>
</dbReference>
<dbReference type="Gene3D" id="2.60.120.260">
    <property type="entry name" value="Galactose-binding domain-like"/>
    <property type="match status" value="1"/>
</dbReference>
<dbReference type="SUPFAM" id="SSF51011">
    <property type="entry name" value="Glycosyl hydrolase domain"/>
    <property type="match status" value="1"/>
</dbReference>
<evidence type="ECO:0000256" key="5">
    <source>
        <dbReference type="ARBA" id="ARBA00022801"/>
    </source>
</evidence>
<dbReference type="InterPro" id="IPR013780">
    <property type="entry name" value="Glyco_hydro_b"/>
</dbReference>
<proteinExistence type="inferred from homology"/>
<dbReference type="SMART" id="SM00813">
    <property type="entry name" value="Alpha-L-AF_C"/>
    <property type="match status" value="1"/>
</dbReference>
<keyword evidence="5" id="KW-0378">Hydrolase</keyword>
<dbReference type="STRING" id="688867.SAMN05660236_0579"/>
<evidence type="ECO:0000256" key="7">
    <source>
        <dbReference type="SAM" id="SignalP"/>
    </source>
</evidence>
<evidence type="ECO:0000256" key="4">
    <source>
        <dbReference type="ARBA" id="ARBA00022729"/>
    </source>
</evidence>
<dbReference type="InterPro" id="IPR055235">
    <property type="entry name" value="ASD1_cat"/>
</dbReference>
<reference evidence="9 10" key="1">
    <citation type="submission" date="2017-02" db="EMBL/GenBank/DDBJ databases">
        <authorList>
            <person name="Peterson S.W."/>
        </authorList>
    </citation>
    <scope>NUCLEOTIDE SEQUENCE [LARGE SCALE GENOMIC DNA]</scope>
    <source>
        <strain evidence="9 10">DSM 25262</strain>
    </source>
</reference>
<dbReference type="GO" id="GO:0046556">
    <property type="term" value="F:alpha-L-arabinofuranosidase activity"/>
    <property type="evidence" value="ECO:0007669"/>
    <property type="project" value="UniProtKB-EC"/>
</dbReference>
<dbReference type="EMBL" id="FUZU01000001">
    <property type="protein sequence ID" value="SKC44639.1"/>
    <property type="molecule type" value="Genomic_DNA"/>
</dbReference>
<dbReference type="SUPFAM" id="SSF49785">
    <property type="entry name" value="Galactose-binding domain-like"/>
    <property type="match status" value="1"/>
</dbReference>
<dbReference type="PANTHER" id="PTHR31776">
    <property type="entry name" value="ALPHA-L-ARABINOFURANOSIDASE 1"/>
    <property type="match status" value="1"/>
</dbReference>
<dbReference type="PANTHER" id="PTHR31776:SF0">
    <property type="entry name" value="ALPHA-L-ARABINOFURANOSIDASE 1"/>
    <property type="match status" value="1"/>
</dbReference>
<gene>
    <name evidence="9" type="ORF">SAMN05660236_0579</name>
</gene>
<keyword evidence="6" id="KW-0325">Glycoprotein</keyword>
<dbReference type="Pfam" id="PF22848">
    <property type="entry name" value="ASD1_dom"/>
    <property type="match status" value="1"/>
</dbReference>
<keyword evidence="4 7" id="KW-0732">Signal</keyword>
<dbReference type="InterPro" id="IPR017853">
    <property type="entry name" value="GH"/>
</dbReference>
<dbReference type="AlphaFoldDB" id="A0A1T5IZK7"/>
<name>A0A1T5IZK7_9BACT</name>
<dbReference type="InterPro" id="IPR051563">
    <property type="entry name" value="Glycosyl_Hydrolase_51"/>
</dbReference>
<organism evidence="9 10">
    <name type="scientific">Ohtaekwangia koreensis</name>
    <dbReference type="NCBI Taxonomy" id="688867"/>
    <lineage>
        <taxon>Bacteria</taxon>
        <taxon>Pseudomonadati</taxon>
        <taxon>Bacteroidota</taxon>
        <taxon>Cytophagia</taxon>
        <taxon>Cytophagales</taxon>
        <taxon>Fulvivirgaceae</taxon>
        <taxon>Ohtaekwangia</taxon>
    </lineage>
</organism>
<evidence type="ECO:0000256" key="1">
    <source>
        <dbReference type="ARBA" id="ARBA00001462"/>
    </source>
</evidence>
<evidence type="ECO:0000313" key="10">
    <source>
        <dbReference type="Proteomes" id="UP000190961"/>
    </source>
</evidence>
<accession>A0A1T5IZK7</accession>
<keyword evidence="10" id="KW-1185">Reference proteome</keyword>
<dbReference type="Gene3D" id="3.20.20.80">
    <property type="entry name" value="Glycosidases"/>
    <property type="match status" value="1"/>
</dbReference>
<dbReference type="Pfam" id="PF06964">
    <property type="entry name" value="Alpha-L-AF_C"/>
    <property type="match status" value="1"/>
</dbReference>
<evidence type="ECO:0000256" key="2">
    <source>
        <dbReference type="ARBA" id="ARBA00007186"/>
    </source>
</evidence>
<sequence>MKLYKVYRCVMMLLAATIVLSQLATAQSTVLTVKADKPGVAIQPNMWGIFFEDINFAADGGIYAELVKNRSFEFYEPLMGWKEAREGSATGGILIQNLSTTRPSNPRHASISWNAATGVYSLTNEGFRGMGIKKDLQYNFSLWAKTEGNVKLKIELLNASGASIGSTTISISGNEWKKHTASFTASATEPKGKLRISFEGKGSLDADMISLFPNDTWKNRPGGLRADLVQLLADLKPGFIRFPGGCIVEGHELDTRYQWKKTVGQVENRELIVNRWNTEFKHRSAPDYYQTFGLGFFEYFQLAEDIGADPLPIINCGMACQFNTSEVVPLNQLDPYLQDALDLIEFANGSTDTKWGKLRADMGHPAPFNLKMMGVGNEQWGEQYVERYKIFASAIKAKYPGIKIITSAGPSPDGPLFEYLNPILRSLNVDFIDEHYYRSPEWFLKNASRYDTYDRKGPNIFAGEYAAHTEKKVQPENKNNWESALAEAAFMTGLERNADVVQMASYAPLFAHVEGWQWTPDLIWFDNLRSFGTPNYYVQKLFSLNKGTNVLSITTGNETIAGKNGLYASAVADNNTKDVIIKVVNTGDKEQSVVIEVPGVKKASAAGTLTVIRSANAEDVNTLDNPFNVKPVEQAISLKGKSIKTVLPAGSVSIIKVKAL</sequence>
<protein>
    <recommendedName>
        <fullName evidence="3">non-reducing end alpha-L-arabinofuranosidase</fullName>
        <ecNumber evidence="3">3.2.1.55</ecNumber>
    </recommendedName>
</protein>
<feature type="signal peptide" evidence="7">
    <location>
        <begin position="1"/>
        <end position="26"/>
    </location>
</feature>
<evidence type="ECO:0000259" key="8">
    <source>
        <dbReference type="SMART" id="SM00813"/>
    </source>
</evidence>
<dbReference type="GO" id="GO:0046373">
    <property type="term" value="P:L-arabinose metabolic process"/>
    <property type="evidence" value="ECO:0007669"/>
    <property type="project" value="InterPro"/>
</dbReference>
<evidence type="ECO:0000256" key="3">
    <source>
        <dbReference type="ARBA" id="ARBA00012670"/>
    </source>
</evidence>
<dbReference type="EC" id="3.2.1.55" evidence="3"/>
<dbReference type="Gene3D" id="2.60.40.1180">
    <property type="entry name" value="Golgi alpha-mannosidase II"/>
    <property type="match status" value="1"/>
</dbReference>
<comment type="similarity">
    <text evidence="2">Belongs to the glycosyl hydrolase 51 family.</text>
</comment>
<comment type="catalytic activity">
    <reaction evidence="1">
        <text>Hydrolysis of terminal non-reducing alpha-L-arabinofuranoside residues in alpha-L-arabinosides.</text>
        <dbReference type="EC" id="3.2.1.55"/>
    </reaction>
</comment>
<feature type="chain" id="PRO_5012436922" description="non-reducing end alpha-L-arabinofuranosidase" evidence="7">
    <location>
        <begin position="27"/>
        <end position="660"/>
    </location>
</feature>
<evidence type="ECO:0000313" key="9">
    <source>
        <dbReference type="EMBL" id="SKC44639.1"/>
    </source>
</evidence>